<comment type="caution">
    <text evidence="7">The sequence shown here is derived from an EMBL/GenBank/DDBJ whole genome shotgun (WGS) entry which is preliminary data.</text>
</comment>
<proteinExistence type="predicted"/>
<protein>
    <submittedName>
        <fullName evidence="7">LysE family translocator</fullName>
    </submittedName>
</protein>
<name>A0A951Q9P5_9CYAN</name>
<evidence type="ECO:0000313" key="7">
    <source>
        <dbReference type="EMBL" id="MBW4658480.1"/>
    </source>
</evidence>
<keyword evidence="5 6" id="KW-0472">Membrane</keyword>
<keyword evidence="4 6" id="KW-1133">Transmembrane helix</keyword>
<reference evidence="7" key="2">
    <citation type="journal article" date="2022" name="Microbiol. Resour. Announc.">
        <title>Metagenome Sequencing to Explore Phylogenomics of Terrestrial Cyanobacteria.</title>
        <authorList>
            <person name="Ward R.D."/>
            <person name="Stajich J.E."/>
            <person name="Johansen J.R."/>
            <person name="Huntemann M."/>
            <person name="Clum A."/>
            <person name="Foster B."/>
            <person name="Foster B."/>
            <person name="Roux S."/>
            <person name="Palaniappan K."/>
            <person name="Varghese N."/>
            <person name="Mukherjee S."/>
            <person name="Reddy T.B.K."/>
            <person name="Daum C."/>
            <person name="Copeland A."/>
            <person name="Chen I.A."/>
            <person name="Ivanova N.N."/>
            <person name="Kyrpides N.C."/>
            <person name="Shapiro N."/>
            <person name="Eloe-Fadrosh E.A."/>
            <person name="Pietrasiak N."/>
        </authorList>
    </citation>
    <scope>NUCLEOTIDE SEQUENCE</scope>
    <source>
        <strain evidence="7">UHER 2000/2452</strain>
    </source>
</reference>
<dbReference type="EMBL" id="JAHHHD010000005">
    <property type="protein sequence ID" value="MBW4658480.1"/>
    <property type="molecule type" value="Genomic_DNA"/>
</dbReference>
<dbReference type="AlphaFoldDB" id="A0A951Q9P5"/>
<keyword evidence="3 6" id="KW-0812">Transmembrane</keyword>
<evidence type="ECO:0000256" key="1">
    <source>
        <dbReference type="ARBA" id="ARBA00004651"/>
    </source>
</evidence>
<dbReference type="Proteomes" id="UP000757435">
    <property type="component" value="Unassembled WGS sequence"/>
</dbReference>
<dbReference type="GO" id="GO:0015171">
    <property type="term" value="F:amino acid transmembrane transporter activity"/>
    <property type="evidence" value="ECO:0007669"/>
    <property type="project" value="TreeGrafter"/>
</dbReference>
<gene>
    <name evidence="7" type="ORF">KME15_07385</name>
</gene>
<evidence type="ECO:0000256" key="3">
    <source>
        <dbReference type="ARBA" id="ARBA00022692"/>
    </source>
</evidence>
<feature type="transmembrane region" description="Helical" evidence="6">
    <location>
        <begin position="114"/>
        <end position="136"/>
    </location>
</feature>
<evidence type="ECO:0000256" key="2">
    <source>
        <dbReference type="ARBA" id="ARBA00022475"/>
    </source>
</evidence>
<organism evidence="7 8">
    <name type="scientific">Drouetiella hepatica Uher 2000/2452</name>
    <dbReference type="NCBI Taxonomy" id="904376"/>
    <lineage>
        <taxon>Bacteria</taxon>
        <taxon>Bacillati</taxon>
        <taxon>Cyanobacteriota</taxon>
        <taxon>Cyanophyceae</taxon>
        <taxon>Oculatellales</taxon>
        <taxon>Oculatellaceae</taxon>
        <taxon>Drouetiella</taxon>
    </lineage>
</organism>
<keyword evidence="2" id="KW-1003">Cell membrane</keyword>
<comment type="subcellular location">
    <subcellularLocation>
        <location evidence="1">Cell membrane</location>
        <topology evidence="1">Multi-pass membrane protein</topology>
    </subcellularLocation>
</comment>
<dbReference type="InterPro" id="IPR001123">
    <property type="entry name" value="LeuE-type"/>
</dbReference>
<dbReference type="PIRSF" id="PIRSF006324">
    <property type="entry name" value="LeuE"/>
    <property type="match status" value="1"/>
</dbReference>
<reference evidence="7" key="1">
    <citation type="submission" date="2021-05" db="EMBL/GenBank/DDBJ databases">
        <authorList>
            <person name="Pietrasiak N."/>
            <person name="Ward R."/>
            <person name="Stajich J.E."/>
            <person name="Kurbessoian T."/>
        </authorList>
    </citation>
    <scope>NUCLEOTIDE SEQUENCE</scope>
    <source>
        <strain evidence="7">UHER 2000/2452</strain>
    </source>
</reference>
<evidence type="ECO:0000256" key="4">
    <source>
        <dbReference type="ARBA" id="ARBA00022989"/>
    </source>
</evidence>
<dbReference type="Pfam" id="PF01810">
    <property type="entry name" value="LysE"/>
    <property type="match status" value="1"/>
</dbReference>
<feature type="transmembrane region" description="Helical" evidence="6">
    <location>
        <begin position="148"/>
        <end position="172"/>
    </location>
</feature>
<dbReference type="PANTHER" id="PTHR30086:SF20">
    <property type="entry name" value="ARGININE EXPORTER PROTEIN ARGO-RELATED"/>
    <property type="match status" value="1"/>
</dbReference>
<feature type="transmembrane region" description="Helical" evidence="6">
    <location>
        <begin position="43"/>
        <end position="67"/>
    </location>
</feature>
<accession>A0A951Q9P5</accession>
<dbReference type="PANTHER" id="PTHR30086">
    <property type="entry name" value="ARGININE EXPORTER PROTEIN ARGO"/>
    <property type="match status" value="1"/>
</dbReference>
<dbReference type="GO" id="GO:0005886">
    <property type="term" value="C:plasma membrane"/>
    <property type="evidence" value="ECO:0007669"/>
    <property type="project" value="UniProtKB-SubCell"/>
</dbReference>
<feature type="transmembrane region" description="Helical" evidence="6">
    <location>
        <begin position="192"/>
        <end position="210"/>
    </location>
</feature>
<feature type="transmembrane region" description="Helical" evidence="6">
    <location>
        <begin position="73"/>
        <end position="94"/>
    </location>
</feature>
<evidence type="ECO:0000313" key="8">
    <source>
        <dbReference type="Proteomes" id="UP000757435"/>
    </source>
</evidence>
<evidence type="ECO:0000256" key="6">
    <source>
        <dbReference type="SAM" id="Phobius"/>
    </source>
</evidence>
<evidence type="ECO:0000256" key="5">
    <source>
        <dbReference type="ARBA" id="ARBA00023136"/>
    </source>
</evidence>
<feature type="transmembrane region" description="Helical" evidence="6">
    <location>
        <begin position="12"/>
        <end position="31"/>
    </location>
</feature>
<sequence length="213" mass="22607">MLLPEPSSLLLFMFASWALAVTPGSAVLYIVTRSINQGRTAGIVSVLGIASGDLVHILAAALGLSALLLSSVLAFNIVKYLGAAYLIYLGICQLCDRSHLQFTATLRTASLKRIFLQGFIVNALNPKPALFFMAFLPQFIDPAKGSVALQAILLGCIFTGVASCSDGMYALVAGTIGQWLKRSTKFLRFQKYFAGSTYMGLGVTTALSGAPSK</sequence>